<dbReference type="Gene3D" id="3.30.230.10">
    <property type="match status" value="1"/>
</dbReference>
<dbReference type="Pfam" id="PF13541">
    <property type="entry name" value="ChlI"/>
    <property type="match status" value="1"/>
</dbReference>
<comment type="caution">
    <text evidence="15">The sequence shown here is derived from an EMBL/GenBank/DDBJ whole genome shotgun (WGS) entry which is preliminary data.</text>
</comment>
<dbReference type="SUPFAM" id="SSF52540">
    <property type="entry name" value="P-loop containing nucleoside triphosphate hydrolases"/>
    <property type="match status" value="1"/>
</dbReference>
<keyword evidence="6 13" id="KW-0862">Zinc</keyword>
<dbReference type="InterPro" id="IPR020568">
    <property type="entry name" value="Ribosomal_Su5_D2-typ_SF"/>
</dbReference>
<keyword evidence="10 11" id="KW-0234">DNA repair</keyword>
<dbReference type="GO" id="GO:0140664">
    <property type="term" value="F:ATP-dependent DNA damage sensor activity"/>
    <property type="evidence" value="ECO:0007669"/>
    <property type="project" value="InterPro"/>
</dbReference>
<dbReference type="SUPFAM" id="SSF54211">
    <property type="entry name" value="Ribosomal protein S5 domain 2-like"/>
    <property type="match status" value="1"/>
</dbReference>
<name>A0A2S4N840_9FLAO</name>
<dbReference type="GO" id="GO:0003684">
    <property type="term" value="F:damaged DNA binding"/>
    <property type="evidence" value="ECO:0007669"/>
    <property type="project" value="InterPro"/>
</dbReference>
<sequence length="452" mass="49825">MSKIKTSFFCQNCGTQYAKWQGQCNACKEWNTIVEELIQKEEKKAWKPTSETTKASKPLKIKEIDATAELRLNTEDGELNRVLGGGIVPGSMILLGGEPGIGKSTLLLQISLQLPYKTLYVSGEESQKQIKMRAERINPNSDSCYILTETKTQNIFRQIQEIEPEIVIIDSIQTLHTDYIESTAGSISQIRECTAELIKFAKETNVPVLLIGHITKDGTIAGPKILEHMVDTVLQFEGDRNHVYRILRALKNRFGSTAELGIYEMQGSGLREVSNPSEILISHREEELSGTAIASTLEGMRPLMIEIQALVSTAVYGTPQRSTTGYNAKRLNMILAVLEKRAGFRLGTKDVFLNVTGGISVDDPAIDLAVVGAILSSNEDIAIGKDVCFAGEVGLSGEIRPVNRVEQRIQEAEKLGFSTIYVSKYNKISLKNTAIKVVLVSKIEEIVGELFG</sequence>
<dbReference type="Gene3D" id="3.40.50.300">
    <property type="entry name" value="P-loop containing nucleotide triphosphate hydrolases"/>
    <property type="match status" value="1"/>
</dbReference>
<evidence type="ECO:0000256" key="8">
    <source>
        <dbReference type="ARBA" id="ARBA00023016"/>
    </source>
</evidence>
<keyword evidence="2 11" id="KW-0547">Nucleotide-binding</keyword>
<evidence type="ECO:0000256" key="4">
    <source>
        <dbReference type="ARBA" id="ARBA00022771"/>
    </source>
</evidence>
<dbReference type="GO" id="GO:0000725">
    <property type="term" value="P:recombinational repair"/>
    <property type="evidence" value="ECO:0007669"/>
    <property type="project" value="UniProtKB-UniRule"/>
</dbReference>
<evidence type="ECO:0000256" key="5">
    <source>
        <dbReference type="ARBA" id="ARBA00022801"/>
    </source>
</evidence>
<dbReference type="AlphaFoldDB" id="A0A2S4N840"/>
<dbReference type="GO" id="GO:0016787">
    <property type="term" value="F:hydrolase activity"/>
    <property type="evidence" value="ECO:0007669"/>
    <property type="project" value="UniProtKB-KW"/>
</dbReference>
<accession>A0A2S4N840</accession>
<keyword evidence="5" id="KW-0378">Hydrolase</keyword>
<dbReference type="InterPro" id="IPR020588">
    <property type="entry name" value="RecA_ATP-bd"/>
</dbReference>
<evidence type="ECO:0000256" key="12">
    <source>
        <dbReference type="NCBIfam" id="TIGR00416"/>
    </source>
</evidence>
<dbReference type="HAMAP" id="MF_01498">
    <property type="entry name" value="RadA_bact"/>
    <property type="match status" value="1"/>
</dbReference>
<keyword evidence="4 13" id="KW-0863">Zinc-finger</keyword>
<keyword evidence="8 11" id="KW-0346">Stress response</keyword>
<proteinExistence type="inferred from homology"/>
<keyword evidence="7 11" id="KW-0067">ATP-binding</keyword>
<dbReference type="PANTHER" id="PTHR32472:SF10">
    <property type="entry name" value="DNA REPAIR PROTEIN RADA-LIKE PROTEIN"/>
    <property type="match status" value="1"/>
</dbReference>
<evidence type="ECO:0000256" key="10">
    <source>
        <dbReference type="ARBA" id="ARBA00023204"/>
    </source>
</evidence>
<dbReference type="Pfam" id="PF18073">
    <property type="entry name" value="Zn_ribbon_LapB"/>
    <property type="match status" value="1"/>
</dbReference>
<evidence type="ECO:0000256" key="1">
    <source>
        <dbReference type="ARBA" id="ARBA00022723"/>
    </source>
</evidence>
<keyword evidence="9 11" id="KW-0238">DNA-binding</keyword>
<evidence type="ECO:0000256" key="2">
    <source>
        <dbReference type="ARBA" id="ARBA00022741"/>
    </source>
</evidence>
<evidence type="ECO:0000313" key="15">
    <source>
        <dbReference type="EMBL" id="POS01872.1"/>
    </source>
</evidence>
<dbReference type="GO" id="GO:0005524">
    <property type="term" value="F:ATP binding"/>
    <property type="evidence" value="ECO:0007669"/>
    <property type="project" value="UniProtKB-UniRule"/>
</dbReference>
<dbReference type="InterPro" id="IPR027417">
    <property type="entry name" value="P-loop_NTPase"/>
</dbReference>
<dbReference type="GO" id="GO:0008270">
    <property type="term" value="F:zinc ion binding"/>
    <property type="evidence" value="ECO:0007669"/>
    <property type="project" value="UniProtKB-KW"/>
</dbReference>
<dbReference type="SMART" id="SM00382">
    <property type="entry name" value="AAA"/>
    <property type="match status" value="1"/>
</dbReference>
<dbReference type="OrthoDB" id="9803906at2"/>
<dbReference type="CDD" id="cd01121">
    <property type="entry name" value="RadA_SMS_N"/>
    <property type="match status" value="1"/>
</dbReference>
<dbReference type="InterPro" id="IPR014721">
    <property type="entry name" value="Ribsml_uS5_D2-typ_fold_subgr"/>
</dbReference>
<comment type="function">
    <text evidence="13">DNA-dependent ATPase involved in processing of recombination intermediates, plays a role in repairing DNA breaks. Stimulates the branch migration of RecA-mediated strand transfer reactions, allowing the 3' invading strand to extend heteroduplex DNA faster. Binds ssDNA in the presence of ADP but not other nucleotides, has ATPase activity that is stimulated by ssDNA and various branched DNA structures, but inhibited by SSB. Does not have RecA's homology-searching function.</text>
</comment>
<dbReference type="NCBIfam" id="TIGR00416">
    <property type="entry name" value="sms"/>
    <property type="match status" value="1"/>
</dbReference>
<feature type="region of interest" description="Lon-protease-like" evidence="11">
    <location>
        <begin position="350"/>
        <end position="452"/>
    </location>
</feature>
<dbReference type="Pfam" id="PF13481">
    <property type="entry name" value="AAA_25"/>
    <property type="match status" value="1"/>
</dbReference>
<dbReference type="PANTHER" id="PTHR32472">
    <property type="entry name" value="DNA REPAIR PROTEIN RADA"/>
    <property type="match status" value="1"/>
</dbReference>
<evidence type="ECO:0000256" key="11">
    <source>
        <dbReference type="HAMAP-Rule" id="MF_01498"/>
    </source>
</evidence>
<evidence type="ECO:0000256" key="9">
    <source>
        <dbReference type="ARBA" id="ARBA00023125"/>
    </source>
</evidence>
<organism evidence="15 16">
    <name type="scientific">Flavobacterium croceum DSM 17960</name>
    <dbReference type="NCBI Taxonomy" id="1121886"/>
    <lineage>
        <taxon>Bacteria</taxon>
        <taxon>Pseudomonadati</taxon>
        <taxon>Bacteroidota</taxon>
        <taxon>Flavobacteriia</taxon>
        <taxon>Flavobacteriales</taxon>
        <taxon>Flavobacteriaceae</taxon>
        <taxon>Flavobacterium</taxon>
    </lineage>
</organism>
<keyword evidence="16" id="KW-1185">Reference proteome</keyword>
<dbReference type="GO" id="GO:0005829">
    <property type="term" value="C:cytosol"/>
    <property type="evidence" value="ECO:0007669"/>
    <property type="project" value="TreeGrafter"/>
</dbReference>
<reference evidence="15 16" key="1">
    <citation type="submission" date="2018-01" db="EMBL/GenBank/DDBJ databases">
        <title>Genomic Encyclopedia of Type Strains, Phase I: the one thousand microbial genomes (KMG-I) project.</title>
        <authorList>
            <person name="Goeker M."/>
        </authorList>
    </citation>
    <scope>NUCLEOTIDE SEQUENCE [LARGE SCALE GENOMIC DNA]</scope>
    <source>
        <strain evidence="15 16">DSM 17960</strain>
    </source>
</reference>
<evidence type="ECO:0000259" key="14">
    <source>
        <dbReference type="PROSITE" id="PS50162"/>
    </source>
</evidence>
<evidence type="ECO:0000256" key="7">
    <source>
        <dbReference type="ARBA" id="ARBA00022840"/>
    </source>
</evidence>
<evidence type="ECO:0000313" key="16">
    <source>
        <dbReference type="Proteomes" id="UP000237056"/>
    </source>
</evidence>
<comment type="domain">
    <text evidence="11">The middle region has homology to RecA with ATPase motifs including the RadA KNRFG motif, while the C-terminus is homologous to Lon protease.</text>
</comment>
<dbReference type="EMBL" id="PQNY01000007">
    <property type="protein sequence ID" value="POS01872.1"/>
    <property type="molecule type" value="Genomic_DNA"/>
</dbReference>
<protein>
    <recommendedName>
        <fullName evidence="11 12">DNA repair protein RadA</fullName>
    </recommendedName>
</protein>
<evidence type="ECO:0000256" key="3">
    <source>
        <dbReference type="ARBA" id="ARBA00022763"/>
    </source>
</evidence>
<dbReference type="FunFam" id="3.40.50.300:FF:000050">
    <property type="entry name" value="DNA repair protein RadA"/>
    <property type="match status" value="1"/>
</dbReference>
<evidence type="ECO:0000256" key="6">
    <source>
        <dbReference type="ARBA" id="ARBA00022833"/>
    </source>
</evidence>
<dbReference type="RefSeq" id="WP_103725941.1">
    <property type="nucleotide sequence ID" value="NZ_PQNY01000007.1"/>
</dbReference>
<comment type="function">
    <text evidence="11">Plays a role in repairing double-strand DNA breaks, probably involving stabilizing or processing branched DNA or blocked replication forks.</text>
</comment>
<dbReference type="Proteomes" id="UP000237056">
    <property type="component" value="Unassembled WGS sequence"/>
</dbReference>
<dbReference type="InterPro" id="IPR041166">
    <property type="entry name" value="Rubredoxin_2"/>
</dbReference>
<keyword evidence="1 11" id="KW-0479">Metal-binding</keyword>
<dbReference type="PRINTS" id="PR01874">
    <property type="entry name" value="DNAREPAIRADA"/>
</dbReference>
<feature type="short sequence motif" description="RadA KNRFG motif" evidence="11">
    <location>
        <begin position="251"/>
        <end position="255"/>
    </location>
</feature>
<keyword evidence="3 11" id="KW-0227">DNA damage</keyword>
<feature type="binding site" evidence="11">
    <location>
        <begin position="97"/>
        <end position="104"/>
    </location>
    <ligand>
        <name>ATP</name>
        <dbReference type="ChEBI" id="CHEBI:30616"/>
    </ligand>
</feature>
<dbReference type="PROSITE" id="PS50162">
    <property type="entry name" value="RECA_2"/>
    <property type="match status" value="1"/>
</dbReference>
<evidence type="ECO:0000256" key="13">
    <source>
        <dbReference type="RuleBase" id="RU003555"/>
    </source>
</evidence>
<dbReference type="InterPro" id="IPR003593">
    <property type="entry name" value="AAA+_ATPase"/>
</dbReference>
<gene>
    <name evidence="11" type="primary">radA</name>
    <name evidence="15" type="ORF">Q361_10762</name>
</gene>
<comment type="similarity">
    <text evidence="11 13">Belongs to the RecA family. RadA subfamily.</text>
</comment>
<dbReference type="InterPro" id="IPR004504">
    <property type="entry name" value="DNA_repair_RadA"/>
</dbReference>
<feature type="domain" description="RecA family profile 1" evidence="14">
    <location>
        <begin position="68"/>
        <end position="214"/>
    </location>
</feature>